<protein>
    <recommendedName>
        <fullName evidence="2">BZIP domain-containing protein</fullName>
    </recommendedName>
</protein>
<evidence type="ECO:0000256" key="1">
    <source>
        <dbReference type="SAM" id="MobiDB-lite"/>
    </source>
</evidence>
<comment type="caution">
    <text evidence="3">The sequence shown here is derived from an EMBL/GenBank/DDBJ whole genome shotgun (WGS) entry which is preliminary data.</text>
</comment>
<feature type="domain" description="BZIP" evidence="2">
    <location>
        <begin position="152"/>
        <end position="202"/>
    </location>
</feature>
<evidence type="ECO:0000259" key="2">
    <source>
        <dbReference type="PROSITE" id="PS50217"/>
    </source>
</evidence>
<organism evidence="3 4">
    <name type="scientific">Triparma verrucosa</name>
    <dbReference type="NCBI Taxonomy" id="1606542"/>
    <lineage>
        <taxon>Eukaryota</taxon>
        <taxon>Sar</taxon>
        <taxon>Stramenopiles</taxon>
        <taxon>Ochrophyta</taxon>
        <taxon>Bolidophyceae</taxon>
        <taxon>Parmales</taxon>
        <taxon>Triparmaceae</taxon>
        <taxon>Triparma</taxon>
    </lineage>
</organism>
<feature type="compositionally biased region" description="Low complexity" evidence="1">
    <location>
        <begin position="216"/>
        <end position="241"/>
    </location>
</feature>
<dbReference type="GO" id="GO:0003700">
    <property type="term" value="F:DNA-binding transcription factor activity"/>
    <property type="evidence" value="ECO:0007669"/>
    <property type="project" value="InterPro"/>
</dbReference>
<proteinExistence type="predicted"/>
<feature type="compositionally biased region" description="Low complexity" evidence="1">
    <location>
        <begin position="101"/>
        <end position="121"/>
    </location>
</feature>
<accession>A0A9W7KW43</accession>
<feature type="compositionally biased region" description="Polar residues" evidence="1">
    <location>
        <begin position="40"/>
        <end position="51"/>
    </location>
</feature>
<dbReference type="Gene3D" id="1.20.5.170">
    <property type="match status" value="1"/>
</dbReference>
<feature type="region of interest" description="Disordered" evidence="1">
    <location>
        <begin position="16"/>
        <end position="170"/>
    </location>
</feature>
<dbReference type="CDD" id="cd14686">
    <property type="entry name" value="bZIP"/>
    <property type="match status" value="1"/>
</dbReference>
<sequence length="495" mass="52838">MDLDFDLDESDLIELLQQPLSQWDTPPPAPAGPAQAPKPTSLSAQLDSISSRLPLHPNSPDAARAARSNRSRIIRERKAKLCGEILQRGARAKTHKNSANRSRGSLSGVSGGSPVSVDSPLAGPVPTIVQTGVKKAKKPVGSAADAKLTSSEEKKQRRIIRNRQAAQLHRDRKARALLDLQTSLAQKESENAILRSCLSKVKSLVSEEDWEMLSREMSSASSSSSSSSSSTSVNTDSLSCSSDEERASPTSSSQPLNKKRKTTPGGYSAGGIVKLGMMAGLGLCAMIGVLNSGGGMNPSGVNLDLAKVPGLSSLPEPHPELHINTNVNVQRRKLVGEDEVGSALTTTTTMVEPSSSSYAISPIENTPSLWGTPPWYYSSSHSLYALPGSNSTTTATASNLRGAPTSKALVPARSKVLTNYIYAPTARARIQSLLPAVIDPKRVNAANLEEQLLTILLPSSSVNDYNYGIEEEGGWLEMQCKVIEVKEIWDVDFMS</sequence>
<dbReference type="EMBL" id="BRXX01000474">
    <property type="protein sequence ID" value="GMI13684.1"/>
    <property type="molecule type" value="Genomic_DNA"/>
</dbReference>
<gene>
    <name evidence="3" type="ORF">TrVE_jg13852</name>
</gene>
<reference evidence="4" key="1">
    <citation type="journal article" date="2023" name="Commun. Biol.">
        <title>Genome analysis of Parmales, the sister group of diatoms, reveals the evolutionary specialization of diatoms from phago-mixotrophs to photoautotrophs.</title>
        <authorList>
            <person name="Ban H."/>
            <person name="Sato S."/>
            <person name="Yoshikawa S."/>
            <person name="Yamada K."/>
            <person name="Nakamura Y."/>
            <person name="Ichinomiya M."/>
            <person name="Sato N."/>
            <person name="Blanc-Mathieu R."/>
            <person name="Endo H."/>
            <person name="Kuwata A."/>
            <person name="Ogata H."/>
        </authorList>
    </citation>
    <scope>NUCLEOTIDE SEQUENCE [LARGE SCALE GENOMIC DNA]</scope>
    <source>
        <strain evidence="4">NIES 3699</strain>
    </source>
</reference>
<dbReference type="Proteomes" id="UP001165160">
    <property type="component" value="Unassembled WGS sequence"/>
</dbReference>
<dbReference type="SMART" id="SM00338">
    <property type="entry name" value="BRLZ"/>
    <property type="match status" value="1"/>
</dbReference>
<feature type="region of interest" description="Disordered" evidence="1">
    <location>
        <begin position="216"/>
        <end position="268"/>
    </location>
</feature>
<dbReference type="AlphaFoldDB" id="A0A9W7KW43"/>
<dbReference type="InterPro" id="IPR046347">
    <property type="entry name" value="bZIP_sf"/>
</dbReference>
<dbReference type="PROSITE" id="PS50217">
    <property type="entry name" value="BZIP"/>
    <property type="match status" value="1"/>
</dbReference>
<dbReference type="SUPFAM" id="SSF57959">
    <property type="entry name" value="Leucine zipper domain"/>
    <property type="match status" value="1"/>
</dbReference>
<evidence type="ECO:0000313" key="4">
    <source>
        <dbReference type="Proteomes" id="UP001165160"/>
    </source>
</evidence>
<name>A0A9W7KW43_9STRA</name>
<evidence type="ECO:0000313" key="3">
    <source>
        <dbReference type="EMBL" id="GMI13684.1"/>
    </source>
</evidence>
<keyword evidence="4" id="KW-1185">Reference proteome</keyword>
<dbReference type="InterPro" id="IPR004827">
    <property type="entry name" value="bZIP"/>
</dbReference>